<keyword evidence="8" id="KW-1185">Reference proteome</keyword>
<name>A0A152A7E1_TIELA</name>
<organism evidence="7 8">
    <name type="scientific">Tieghemostelium lacteum</name>
    <name type="common">Slime mold</name>
    <name type="synonym">Dictyostelium lacteum</name>
    <dbReference type="NCBI Taxonomy" id="361077"/>
    <lineage>
        <taxon>Eukaryota</taxon>
        <taxon>Amoebozoa</taxon>
        <taxon>Evosea</taxon>
        <taxon>Eumycetozoa</taxon>
        <taxon>Dictyostelia</taxon>
        <taxon>Dictyosteliales</taxon>
        <taxon>Raperosteliaceae</taxon>
        <taxon>Tieghemostelium</taxon>
    </lineage>
</organism>
<proteinExistence type="predicted"/>
<dbReference type="InParanoid" id="A0A152A7E1"/>
<keyword evidence="1 2" id="KW-1015">Disulfide bond</keyword>
<dbReference type="Pfam" id="PF22933">
    <property type="entry name" value="ComC_SSD"/>
    <property type="match status" value="1"/>
</dbReference>
<dbReference type="EMBL" id="LODT01000004">
    <property type="protein sequence ID" value="KYR02150.1"/>
    <property type="molecule type" value="Genomic_DNA"/>
</dbReference>
<feature type="signal peptide" evidence="5">
    <location>
        <begin position="1"/>
        <end position="22"/>
    </location>
</feature>
<feature type="region of interest" description="Disordered" evidence="3">
    <location>
        <begin position="950"/>
        <end position="972"/>
    </location>
</feature>
<dbReference type="InterPro" id="IPR000742">
    <property type="entry name" value="EGF"/>
</dbReference>
<evidence type="ECO:0000256" key="1">
    <source>
        <dbReference type="ARBA" id="ARBA00023157"/>
    </source>
</evidence>
<dbReference type="PROSITE" id="PS00022">
    <property type="entry name" value="EGF_1"/>
    <property type="match status" value="1"/>
</dbReference>
<keyword evidence="4" id="KW-0472">Membrane</keyword>
<dbReference type="Pfam" id="PF07974">
    <property type="entry name" value="EGF_2"/>
    <property type="match status" value="1"/>
</dbReference>
<comment type="caution">
    <text evidence="7">The sequence shown here is derived from an EMBL/GenBank/DDBJ whole genome shotgun (WGS) entry which is preliminary data.</text>
</comment>
<feature type="domain" description="EGF-like" evidence="6">
    <location>
        <begin position="972"/>
        <end position="1006"/>
    </location>
</feature>
<keyword evidence="4" id="KW-1133">Transmembrane helix</keyword>
<keyword evidence="2" id="KW-0245">EGF-like domain</keyword>
<comment type="caution">
    <text evidence="2">Lacks conserved residue(s) required for the propagation of feature annotation.</text>
</comment>
<evidence type="ECO:0000313" key="8">
    <source>
        <dbReference type="Proteomes" id="UP000076078"/>
    </source>
</evidence>
<dbReference type="PANTHER" id="PTHR31378">
    <property type="entry name" value="EGF-LIKE DOMAIN-CONTAINING PROTEIN-RELATED-RELATED"/>
    <property type="match status" value="1"/>
</dbReference>
<dbReference type="PROSITE" id="PS01186">
    <property type="entry name" value="EGF_2"/>
    <property type="match status" value="1"/>
</dbReference>
<dbReference type="InterPro" id="IPR013111">
    <property type="entry name" value="EGF_extracell"/>
</dbReference>
<evidence type="ECO:0000256" key="5">
    <source>
        <dbReference type="SAM" id="SignalP"/>
    </source>
</evidence>
<evidence type="ECO:0000259" key="6">
    <source>
        <dbReference type="PROSITE" id="PS50026"/>
    </source>
</evidence>
<evidence type="ECO:0000256" key="4">
    <source>
        <dbReference type="SAM" id="Phobius"/>
    </source>
</evidence>
<feature type="disulfide bond" evidence="2">
    <location>
        <begin position="996"/>
        <end position="1005"/>
    </location>
</feature>
<keyword evidence="5" id="KW-0732">Signal</keyword>
<dbReference type="PANTHER" id="PTHR31378:SF17">
    <property type="match status" value="1"/>
</dbReference>
<dbReference type="Proteomes" id="UP000076078">
    <property type="component" value="Unassembled WGS sequence"/>
</dbReference>
<dbReference type="Gene3D" id="3.80.10.10">
    <property type="entry name" value="Ribonuclease Inhibitor"/>
    <property type="match status" value="1"/>
</dbReference>
<accession>A0A152A7E1</accession>
<dbReference type="InterPro" id="IPR032675">
    <property type="entry name" value="LRR_dom_sf"/>
</dbReference>
<reference evidence="7 8" key="1">
    <citation type="submission" date="2015-12" db="EMBL/GenBank/DDBJ databases">
        <title>Dictyostelia acquired genes for synthesis and detection of signals that induce cell-type specialization by lateral gene transfer from prokaryotes.</title>
        <authorList>
            <person name="Gloeckner G."/>
            <person name="Schaap P."/>
        </authorList>
    </citation>
    <scope>NUCLEOTIDE SEQUENCE [LARGE SCALE GENOMIC DNA]</scope>
    <source>
        <strain evidence="7 8">TK</strain>
    </source>
</reference>
<sequence>MKQRVYLVYILILCIGVYNCQPANFDPAQLLAIQNLDSSLSQVWNIANLCSGDINLECDATNTVLTKLAFNEPPSKTTVSNSDLFVLKNISILSISNNIVVDNGFWDGLDVMTSLTNLNFRILYEMPTRFNKLPPSLESLNILEVYLLFPESLFTETPYVKNMKIGTLNSGNNSNVLPASISSPSNLVQLDYSTSNLQLISGTNFDKLTSLSVYMRGSGQVLFDSFDTFKAVETLNLQLDNTLSPTPFPVSLSNIPTLKNLQIYDGFVYSLGASVIDFSTSTKLSRVSFRQFGFLRQLVYPGIKTIVQPDNNGGTSLVISFSDVDLNLINIFSNTFVLIEYSNIYNSQPMGSYEQLSALTYSSVIFQNDTTIPDDACKLREYINVLETNVENIPSCFLCDWGLNQIGDNIFRGNTLLPQYTQQCPNFQLITTTLTSKTDGQMQEIQGVDLGWEIYKEDGSQLMYTEVVIANQVFKVLTPTGTGLNKQWPLKFHYKANPSVTTSYITINYDPPVVNSVNGYSGNMLIMYGQNFGTDLQVASLTIAGQPVTISNIYHSSINTANDVVPYYNNLVFSAKLVIDSQEYSWIQRPNGSVSSLTKPYPVLYSGGGVFVLKGQYLTFDTTIMNLTIAGIPITRISNPSPTSIYFIYDPIVAGNYSMVFNLDTLHISDYIQVSDTPPCKVVHGTCIGERPVCFSGYCGPDCSSIPANLTEPLPMDLTYPKTSSNTSYSIPYEGNNTLFSYTIKPLGIREVTSSGQTIHTYNVTDYSLLMEFPRYYNGTIFNPSTALSVIVWYENQTYDSTTSQDFLQSTVRYQLVVMDYVFASPDNHLEYDIQVTLQNDKPNDKSSCTYYETAVDPTADNYEYHKLKINNADLFYRDFLVCTNGGDPKSTGCVSRTKVTKSYNQIEMIISKTIPYIAAGNSILDMNFNVYIDEKSAQQEVNPICYSSTQPPVTTEPPPLTQTPVVTKTPEQPKCPGDPVCNGHGTCNSHYKCDCTDGWSGTACDGIPSVIVPPETNPQKPETNVPQDEIAIHVSIVSIREITYKGEFVKEHIISNWSLVQSKNDQYQTLHYNTTLDGTNTNVDVEILYFYQDTSIEYAGSTSIKKQGTLKYSANITEYQYANNLNLLQVLFLSQAESISDFTDSCTVKEVTVNDETSSVENIYIQVNDHTFMGTFSDLAVVDGRNRLVSNVIVPSNITDSNTKSNILVAITAPHHNNYIYIDPDFSLLISYGKPSDKEGSICSESKSKLSKAKIAGIVIGGVCFLGIVVAITIYAIKFNYDKKQLKLSLQKRLSAMSK</sequence>
<dbReference type="InterPro" id="IPR054484">
    <property type="entry name" value="ComC_SSD"/>
</dbReference>
<keyword evidence="4" id="KW-0812">Transmembrane</keyword>
<protein>
    <submittedName>
        <fullName evidence="7">EGF-like domain-containing protein</fullName>
    </submittedName>
</protein>
<dbReference type="PROSITE" id="PS50026">
    <property type="entry name" value="EGF_3"/>
    <property type="match status" value="1"/>
</dbReference>
<dbReference type="Gene3D" id="2.10.25.10">
    <property type="entry name" value="Laminin"/>
    <property type="match status" value="1"/>
</dbReference>
<evidence type="ECO:0000256" key="3">
    <source>
        <dbReference type="SAM" id="MobiDB-lite"/>
    </source>
</evidence>
<feature type="transmembrane region" description="Helical" evidence="4">
    <location>
        <begin position="1256"/>
        <end position="1278"/>
    </location>
</feature>
<evidence type="ECO:0000313" key="7">
    <source>
        <dbReference type="EMBL" id="KYR02150.1"/>
    </source>
</evidence>
<feature type="chain" id="PRO_5007593723" evidence="5">
    <location>
        <begin position="23"/>
        <end position="1300"/>
    </location>
</feature>
<dbReference type="SUPFAM" id="SSF52047">
    <property type="entry name" value="RNI-like"/>
    <property type="match status" value="1"/>
</dbReference>
<evidence type="ECO:0000256" key="2">
    <source>
        <dbReference type="PROSITE-ProRule" id="PRU00076"/>
    </source>
</evidence>
<dbReference type="OrthoDB" id="676979at2759"/>
<gene>
    <name evidence="7" type="ORF">DLAC_00955</name>
</gene>